<dbReference type="RefSeq" id="WP_165118076.1">
    <property type="nucleotide sequence ID" value="NZ_JAAKZG010000005.1"/>
</dbReference>
<dbReference type="SUPFAM" id="SSF48452">
    <property type="entry name" value="TPR-like"/>
    <property type="match status" value="1"/>
</dbReference>
<dbReference type="AlphaFoldDB" id="A0A7C9VC35"/>
<feature type="region of interest" description="Disordered" evidence="5">
    <location>
        <begin position="436"/>
        <end position="455"/>
    </location>
</feature>
<dbReference type="InterPro" id="IPR016982">
    <property type="entry name" value="Mms48"/>
</dbReference>
<dbReference type="InterPro" id="IPR010817">
    <property type="entry name" value="HemY_N"/>
</dbReference>
<evidence type="ECO:0000256" key="4">
    <source>
        <dbReference type="ARBA" id="ARBA00023136"/>
    </source>
</evidence>
<reference evidence="8 9" key="1">
    <citation type="submission" date="2020-02" db="EMBL/GenBank/DDBJ databases">
        <title>Genome sequence of the type strain CGMCC 1.15528 of Mesorhizobium zhangyense.</title>
        <authorList>
            <person name="Gao J."/>
            <person name="Sun J."/>
        </authorList>
    </citation>
    <scope>NUCLEOTIDE SEQUENCE [LARGE SCALE GENOMIC DNA]</scope>
    <source>
        <strain evidence="8 9">CGMCC 1.15528</strain>
    </source>
</reference>
<keyword evidence="2 6" id="KW-0812">Transmembrane</keyword>
<feature type="compositionally biased region" description="Basic and acidic residues" evidence="5">
    <location>
        <begin position="494"/>
        <end position="503"/>
    </location>
</feature>
<comment type="caution">
    <text evidence="8">The sequence shown here is derived from an EMBL/GenBank/DDBJ whole genome shotgun (WGS) entry which is preliminary data.</text>
</comment>
<evidence type="ECO:0000256" key="1">
    <source>
        <dbReference type="ARBA" id="ARBA00004370"/>
    </source>
</evidence>
<gene>
    <name evidence="8" type="ORF">G6N74_13325</name>
</gene>
<dbReference type="Pfam" id="PF07219">
    <property type="entry name" value="HemY_N"/>
    <property type="match status" value="1"/>
</dbReference>
<evidence type="ECO:0000313" key="9">
    <source>
        <dbReference type="Proteomes" id="UP000481252"/>
    </source>
</evidence>
<sequence>MIRILFFLVVVFALGLGFAWLADRPGDMIVTFNGYQYGVSLMVAAVAVTAIVAAVMILWWLTKSIWNSPYTIARYFRVRQRDRGYQALSTGMIAAGAGDGALARKMNKQAAKLIRSDQEPLIHLLDAQTSLLEGDHEAARGKFEAMLDDPEMRLLGLRGLYLEAERLGDKAVARHYAGRAADIAPQLTWAADSTIEEKVERGDWDDALKLVDAQKSTRRVEPADANRRRSVLLTAKAMSILDTDLAGAKVVAIEANRLRPDFAPAALIAAKVLFRQDDIRKGSKLLETAWKAEPHPEIAELYVHARPGDAVLDRLARAKKLQSLKQNHPESSLAVARAALDAGEYRLAREEAEAAIRMQPREGAYLVLADIEEAETGDQGKVRQLLSKAVRAPRDPAWVADGFVSEHWAPASPVTGRLDAFEWRVPMERLGQMIEQDEPVRERPSIAAPEMPVSDAEDVVDLVPEPVADTSAGSAPVETKPKPDKKPKLAAVPAEKDAADLDKVPSAAAIAPDIDVAQEPDEEQLPRLPDDPGVEPDETAEQTQRRFRLF</sequence>
<evidence type="ECO:0000256" key="5">
    <source>
        <dbReference type="SAM" id="MobiDB-lite"/>
    </source>
</evidence>
<name>A0A7C9VC35_9HYPH</name>
<keyword evidence="3 6" id="KW-1133">Transmembrane helix</keyword>
<protein>
    <submittedName>
        <fullName evidence="8">Heme biosynthesis protein HemY</fullName>
    </submittedName>
</protein>
<feature type="region of interest" description="Disordered" evidence="5">
    <location>
        <begin position="467"/>
        <end position="550"/>
    </location>
</feature>
<proteinExistence type="predicted"/>
<dbReference type="Gene3D" id="1.25.40.10">
    <property type="entry name" value="Tetratricopeptide repeat domain"/>
    <property type="match status" value="1"/>
</dbReference>
<evidence type="ECO:0000259" key="7">
    <source>
        <dbReference type="Pfam" id="PF07219"/>
    </source>
</evidence>
<evidence type="ECO:0000256" key="2">
    <source>
        <dbReference type="ARBA" id="ARBA00022692"/>
    </source>
</evidence>
<dbReference type="GO" id="GO:0016020">
    <property type="term" value="C:membrane"/>
    <property type="evidence" value="ECO:0007669"/>
    <property type="project" value="UniProtKB-SubCell"/>
</dbReference>
<dbReference type="EMBL" id="JAAKZG010000005">
    <property type="protein sequence ID" value="NGN42047.1"/>
    <property type="molecule type" value="Genomic_DNA"/>
</dbReference>
<feature type="transmembrane region" description="Helical" evidence="6">
    <location>
        <begin position="37"/>
        <end position="61"/>
    </location>
</feature>
<organism evidence="8 9">
    <name type="scientific">Mesorhizobium zhangyense</name>
    <dbReference type="NCBI Taxonomy" id="1776730"/>
    <lineage>
        <taxon>Bacteria</taxon>
        <taxon>Pseudomonadati</taxon>
        <taxon>Pseudomonadota</taxon>
        <taxon>Alphaproteobacteria</taxon>
        <taxon>Hyphomicrobiales</taxon>
        <taxon>Phyllobacteriaceae</taxon>
        <taxon>Mesorhizobium</taxon>
    </lineage>
</organism>
<accession>A0A7C9VC35</accession>
<evidence type="ECO:0000313" key="8">
    <source>
        <dbReference type="EMBL" id="NGN42047.1"/>
    </source>
</evidence>
<comment type="subcellular location">
    <subcellularLocation>
        <location evidence="1">Membrane</location>
    </subcellularLocation>
</comment>
<evidence type="ECO:0000256" key="3">
    <source>
        <dbReference type="ARBA" id="ARBA00022989"/>
    </source>
</evidence>
<feature type="domain" description="HemY N-terminal" evidence="7">
    <location>
        <begin position="26"/>
        <end position="132"/>
    </location>
</feature>
<dbReference type="PIRSF" id="PIRSF031802">
    <property type="entry name" value="UCP031802"/>
    <property type="match status" value="1"/>
</dbReference>
<dbReference type="InterPro" id="IPR011990">
    <property type="entry name" value="TPR-like_helical_dom_sf"/>
</dbReference>
<keyword evidence="9" id="KW-1185">Reference proteome</keyword>
<evidence type="ECO:0000256" key="6">
    <source>
        <dbReference type="SAM" id="Phobius"/>
    </source>
</evidence>
<keyword evidence="4 6" id="KW-0472">Membrane</keyword>
<dbReference type="Proteomes" id="UP000481252">
    <property type="component" value="Unassembled WGS sequence"/>
</dbReference>